<dbReference type="InterPro" id="IPR032710">
    <property type="entry name" value="NTF2-like_dom_sf"/>
</dbReference>
<accession>A0A3S3CQ14</accession>
<dbReference type="Proteomes" id="UP000283479">
    <property type="component" value="Unassembled WGS sequence"/>
</dbReference>
<reference evidence="2 3" key="1">
    <citation type="submission" date="2018-11" db="EMBL/GenBank/DDBJ databases">
        <title>Rhodococcus spongicola sp. nov. and Rhodococcus xishaensis sp. nov. from marine sponges.</title>
        <authorList>
            <person name="Li L."/>
            <person name="Lin H.W."/>
        </authorList>
    </citation>
    <scope>NUCLEOTIDE SEQUENCE [LARGE SCALE GENOMIC DNA]</scope>
    <source>
        <strain evidence="2 3">LHW51113</strain>
    </source>
</reference>
<keyword evidence="3" id="KW-1185">Reference proteome</keyword>
<evidence type="ECO:0000313" key="3">
    <source>
        <dbReference type="Proteomes" id="UP000283479"/>
    </source>
</evidence>
<organism evidence="2 3">
    <name type="scientific">Rhodococcus xishaensis</name>
    <dbReference type="NCBI Taxonomy" id="2487364"/>
    <lineage>
        <taxon>Bacteria</taxon>
        <taxon>Bacillati</taxon>
        <taxon>Actinomycetota</taxon>
        <taxon>Actinomycetes</taxon>
        <taxon>Mycobacteriales</taxon>
        <taxon>Nocardiaceae</taxon>
        <taxon>Rhodococcus</taxon>
    </lineage>
</organism>
<dbReference type="OrthoDB" id="981191at2"/>
<evidence type="ECO:0000259" key="1">
    <source>
        <dbReference type="Pfam" id="PF13577"/>
    </source>
</evidence>
<dbReference type="Gene3D" id="3.10.450.50">
    <property type="match status" value="1"/>
</dbReference>
<dbReference type="RefSeq" id="WP_127953334.1">
    <property type="nucleotide sequence ID" value="NZ_RKLO01000003.1"/>
</dbReference>
<dbReference type="SUPFAM" id="SSF54427">
    <property type="entry name" value="NTF2-like"/>
    <property type="match status" value="1"/>
</dbReference>
<name>A0A3S3CQ14_9NOCA</name>
<gene>
    <name evidence="2" type="ORF">EGT50_09340</name>
</gene>
<feature type="domain" description="SnoaL-like" evidence="1">
    <location>
        <begin position="4"/>
        <end position="133"/>
    </location>
</feature>
<dbReference type="Pfam" id="PF13577">
    <property type="entry name" value="SnoaL_4"/>
    <property type="match status" value="1"/>
</dbReference>
<sequence>MTPEELSDRAEISDVLLRYFRGVDRRDWALVRRCFHADAQTNYAPFYEGGVDNFMQFLTDPAGFGVFDRTFHFAGNQLIELAGDTAETETYAMAQHTNAADAGNPTRSFLTVWLRYLDRFERRDGRWAIADRRLEVEWIRHDVGESWLDVPGRNPP</sequence>
<comment type="caution">
    <text evidence="2">The sequence shown here is derived from an EMBL/GenBank/DDBJ whole genome shotgun (WGS) entry which is preliminary data.</text>
</comment>
<dbReference type="AlphaFoldDB" id="A0A3S3CQ14"/>
<evidence type="ECO:0000313" key="2">
    <source>
        <dbReference type="EMBL" id="RVW02920.1"/>
    </source>
</evidence>
<protein>
    <submittedName>
        <fullName evidence="2">Nuclear transport factor 2 family protein</fullName>
    </submittedName>
</protein>
<dbReference type="EMBL" id="RKLO01000003">
    <property type="protein sequence ID" value="RVW02920.1"/>
    <property type="molecule type" value="Genomic_DNA"/>
</dbReference>
<dbReference type="InterPro" id="IPR037401">
    <property type="entry name" value="SnoaL-like"/>
</dbReference>
<proteinExistence type="predicted"/>